<proteinExistence type="predicted"/>
<feature type="domain" description="Filamentation induced by cAMP protein Fic-like C-terminal" evidence="2">
    <location>
        <begin position="445"/>
        <end position="506"/>
    </location>
</feature>
<dbReference type="EMBL" id="AP022869">
    <property type="protein sequence ID" value="BCB71684.1"/>
    <property type="molecule type" value="Genomic_DNA"/>
</dbReference>
<dbReference type="OrthoDB" id="9807853at2"/>
<evidence type="ECO:0000259" key="2">
    <source>
        <dbReference type="Pfam" id="PF21247"/>
    </source>
</evidence>
<dbReference type="PANTHER" id="PTHR30595">
    <property type="entry name" value="GLPR-RELATED TRANSCRIPTIONAL REPRESSOR"/>
    <property type="match status" value="1"/>
</dbReference>
<evidence type="ECO:0000313" key="4">
    <source>
        <dbReference type="Proteomes" id="UP000501053"/>
    </source>
</evidence>
<dbReference type="AlphaFoldDB" id="A0A0D7UVG3"/>
<dbReference type="RefSeq" id="WP_044630187.1">
    <property type="nucleotide sequence ID" value="NZ_AP022869.1"/>
</dbReference>
<keyword evidence="4" id="KW-1185">Reference proteome</keyword>
<protein>
    <submittedName>
        <fullName evidence="3">ATPase AAA</fullName>
    </submittedName>
</protein>
<accession>A0A0D7UVG3</accession>
<dbReference type="Pfam" id="PF21247">
    <property type="entry name" value="Fic-like_C"/>
    <property type="match status" value="1"/>
</dbReference>
<name>A0A0D7UVG3_9GAMM</name>
<feature type="domain" description="Schlafen AlbA-2" evidence="1">
    <location>
        <begin position="19"/>
        <end position="147"/>
    </location>
</feature>
<dbReference type="Gene3D" id="3.30.950.30">
    <property type="entry name" value="Schlafen, AAA domain"/>
    <property type="match status" value="1"/>
</dbReference>
<reference evidence="3 4" key="1">
    <citation type="submission" date="2020-03" db="EMBL/GenBank/DDBJ databases">
        <title>Complete Genome Sequence of Halomonas meridiana strain Eplume2, isolated from hydrothermal-plume in the north east Pacific Ocean.</title>
        <authorList>
            <person name="Kurihara Y."/>
            <person name="Kawai S."/>
            <person name="Sakai A."/>
            <person name="Galipon J."/>
            <person name="Arakawa K."/>
        </authorList>
    </citation>
    <scope>NUCLEOTIDE SEQUENCE [LARGE SCALE GENOMIC DNA]</scope>
    <source>
        <strain evidence="3 4">Eplume2</strain>
    </source>
</reference>
<dbReference type="PANTHER" id="PTHR30595:SF6">
    <property type="entry name" value="SCHLAFEN ALBA-2 DOMAIN-CONTAINING PROTEIN"/>
    <property type="match status" value="1"/>
</dbReference>
<dbReference type="InterPro" id="IPR038475">
    <property type="entry name" value="RecG_C_sf"/>
</dbReference>
<dbReference type="Proteomes" id="UP000501053">
    <property type="component" value="Chromosome"/>
</dbReference>
<evidence type="ECO:0000259" key="1">
    <source>
        <dbReference type="Pfam" id="PF04326"/>
    </source>
</evidence>
<dbReference type="Pfam" id="PF13749">
    <property type="entry name" value="HATPase_c_4"/>
    <property type="match status" value="1"/>
</dbReference>
<organism evidence="3 4">
    <name type="scientific">Vreelandella aquamarina</name>
    <dbReference type="NCBI Taxonomy" id="77097"/>
    <lineage>
        <taxon>Bacteria</taxon>
        <taxon>Pseudomonadati</taxon>
        <taxon>Pseudomonadota</taxon>
        <taxon>Gammaproteobacteria</taxon>
        <taxon>Oceanospirillales</taxon>
        <taxon>Halomonadaceae</taxon>
        <taxon>Vreelandella</taxon>
    </lineage>
</organism>
<dbReference type="InterPro" id="IPR038461">
    <property type="entry name" value="Schlafen_AlbA_2_dom_sf"/>
</dbReference>
<evidence type="ECO:0000313" key="3">
    <source>
        <dbReference type="EMBL" id="BCB71684.1"/>
    </source>
</evidence>
<dbReference type="Gene3D" id="3.30.565.60">
    <property type="match status" value="1"/>
</dbReference>
<dbReference type="Pfam" id="PF04326">
    <property type="entry name" value="SLFN_AlbA_2"/>
    <property type="match status" value="1"/>
</dbReference>
<dbReference type="InterPro" id="IPR007421">
    <property type="entry name" value="Schlafen_AlbA_2_dom"/>
</dbReference>
<dbReference type="InterPro" id="IPR049514">
    <property type="entry name" value="Fic-like_C"/>
</dbReference>
<sequence>MNNKLPINIDDLLHHRTVESERIEYKEGWNPEAILHTLCAFANDFHNLGGGYVLVGVAEENGQPQLPPAGLLPDQIDAIQKELLNLGHSAIAPHYHPLTATYDIQGKTILVLWAPGGETRPYKAKTSFGKKSDWAYYLRKHTSTVKASGQDERELLSLAATVPFDDRYRQTAGLSDLSPYLMRDFLHDIGSELAVEARELDLETLGRRMNVVGGPSEMAFPKNVGLLFFNEQPEQFFPATQVDVVYFPDGAGGDHFEEKVFKGPLGHITRDALDYINRNYLKEGVTKHADRPQAERFWNFPLAAIEEAVVNAVYHRSYEVREPIEIRIDGQELVVLSFPGPDRSIRLQDLQAGKAVSRRYRNRRIGEFLKELDLTEGRSTGVPKILRVMKANGSPEPIFETDDERSYFLIRLPIHTGFLVDEAAAVETAPEVTDQVGTKQGLSKEQVDLLQSCVEEAPITLLMKVTGRSNRTKFRVAVLNPLLDSGLIEMTQPDSPRSPTQKYRLTDLGKQVLAPKDTH</sequence>
<gene>
    <name evidence="3" type="ORF">HMEPL2_20350</name>
</gene>